<proteinExistence type="predicted"/>
<protein>
    <submittedName>
        <fullName evidence="3">STPAP polymerase</fullName>
    </submittedName>
</protein>
<keyword evidence="4" id="KW-1185">Reference proteome</keyword>
<dbReference type="Pfam" id="PF00076">
    <property type="entry name" value="RRM_1"/>
    <property type="match status" value="1"/>
</dbReference>
<dbReference type="PROSITE" id="PS50102">
    <property type="entry name" value="RRM"/>
    <property type="match status" value="1"/>
</dbReference>
<dbReference type="EMBL" id="VZTO01044379">
    <property type="protein sequence ID" value="NXT30409.1"/>
    <property type="molecule type" value="Genomic_DNA"/>
</dbReference>
<dbReference type="SMART" id="SM00360">
    <property type="entry name" value="RRM"/>
    <property type="match status" value="1"/>
</dbReference>
<dbReference type="InterPro" id="IPR012677">
    <property type="entry name" value="Nucleotide-bd_a/b_plait_sf"/>
</dbReference>
<evidence type="ECO:0000313" key="4">
    <source>
        <dbReference type="Proteomes" id="UP000536260"/>
    </source>
</evidence>
<feature type="domain" description="RRM" evidence="2">
    <location>
        <begin position="25"/>
        <end position="95"/>
    </location>
</feature>
<dbReference type="SUPFAM" id="SSF54928">
    <property type="entry name" value="RNA-binding domain, RBD"/>
    <property type="match status" value="1"/>
</dbReference>
<reference evidence="3 4" key="1">
    <citation type="submission" date="2019-09" db="EMBL/GenBank/DDBJ databases">
        <title>Bird 10,000 Genomes (B10K) Project - Family phase.</title>
        <authorList>
            <person name="Zhang G."/>
        </authorList>
    </citation>
    <scope>NUCLEOTIDE SEQUENCE [LARGE SCALE GENOMIC DNA]</scope>
    <source>
        <strain evidence="3">B10K-DU-003-42</strain>
        <tissue evidence="3">Mixed tissue sample</tissue>
    </source>
</reference>
<organism evidence="3 4">
    <name type="scientific">Syrrhaptes paradoxus</name>
    <name type="common">Pallas's sandgrouse</name>
    <dbReference type="NCBI Taxonomy" id="302527"/>
    <lineage>
        <taxon>Eukaryota</taxon>
        <taxon>Metazoa</taxon>
        <taxon>Chordata</taxon>
        <taxon>Craniata</taxon>
        <taxon>Vertebrata</taxon>
        <taxon>Euteleostomi</taxon>
        <taxon>Archelosauria</taxon>
        <taxon>Archosauria</taxon>
        <taxon>Dinosauria</taxon>
        <taxon>Saurischia</taxon>
        <taxon>Theropoda</taxon>
        <taxon>Coelurosauria</taxon>
        <taxon>Aves</taxon>
        <taxon>Neognathae</taxon>
        <taxon>Neoaves</taxon>
        <taxon>Columbimorphae</taxon>
        <taxon>Pterocliformes</taxon>
        <taxon>Pteroclidae</taxon>
        <taxon>Syrrhaptes</taxon>
    </lineage>
</organism>
<accession>A0A7L3BES8</accession>
<evidence type="ECO:0000259" key="2">
    <source>
        <dbReference type="PROSITE" id="PS50102"/>
    </source>
</evidence>
<dbReference type="InterPro" id="IPR035979">
    <property type="entry name" value="RBD_domain_sf"/>
</dbReference>
<evidence type="ECO:0000313" key="3">
    <source>
        <dbReference type="EMBL" id="NXT30409.1"/>
    </source>
</evidence>
<dbReference type="Proteomes" id="UP000536260">
    <property type="component" value="Unassembled WGS sequence"/>
</dbReference>
<dbReference type="InterPro" id="IPR000504">
    <property type="entry name" value="RRM_dom"/>
</dbReference>
<keyword evidence="1" id="KW-0694">RNA-binding</keyword>
<sequence>SAHLRGKKHRRLQQLRSRRRAQERRSLFVAGFPRGTSPAELAAYFRAFGDVAIVVMDKEKGAYAIVELREAEDRDRALAEPRHLLAGRRLRVRPR</sequence>
<feature type="non-terminal residue" evidence="3">
    <location>
        <position position="95"/>
    </location>
</feature>
<evidence type="ECO:0000256" key="1">
    <source>
        <dbReference type="PROSITE-ProRule" id="PRU00176"/>
    </source>
</evidence>
<name>A0A7L3BES8_9AVES</name>
<comment type="caution">
    <text evidence="3">The sequence shown here is derived from an EMBL/GenBank/DDBJ whole genome shotgun (WGS) entry which is preliminary data.</text>
</comment>
<dbReference type="AlphaFoldDB" id="A0A7L3BES8"/>
<gene>
    <name evidence="3" type="primary">Tut1</name>
    <name evidence="3" type="ORF">SYRPAR_R14494</name>
</gene>
<dbReference type="GO" id="GO:0003723">
    <property type="term" value="F:RNA binding"/>
    <property type="evidence" value="ECO:0007669"/>
    <property type="project" value="UniProtKB-UniRule"/>
</dbReference>
<dbReference type="Gene3D" id="3.30.70.330">
    <property type="match status" value="1"/>
</dbReference>
<feature type="non-terminal residue" evidence="3">
    <location>
        <position position="1"/>
    </location>
</feature>
<dbReference type="FunFam" id="3.30.70.330:FF:000305">
    <property type="entry name" value="speckle targeted PIP5K1A-regulated poly(A) polymerase"/>
    <property type="match status" value="1"/>
</dbReference>